<reference evidence="1 2" key="1">
    <citation type="journal article" date="2023" name="Sci. Data">
        <title>Genome assembly of the Korean intertidal mud-creeper Batillaria attramentaria.</title>
        <authorList>
            <person name="Patra A.K."/>
            <person name="Ho P.T."/>
            <person name="Jun S."/>
            <person name="Lee S.J."/>
            <person name="Kim Y."/>
            <person name="Won Y.J."/>
        </authorList>
    </citation>
    <scope>NUCLEOTIDE SEQUENCE [LARGE SCALE GENOMIC DNA]</scope>
    <source>
        <strain evidence="1">Wonlab-2016</strain>
    </source>
</reference>
<keyword evidence="2" id="KW-1185">Reference proteome</keyword>
<protein>
    <submittedName>
        <fullName evidence="1">Uncharacterized protein</fullName>
    </submittedName>
</protein>
<dbReference type="EMBL" id="JACVVK020000138">
    <property type="protein sequence ID" value="KAK7489438.1"/>
    <property type="molecule type" value="Genomic_DNA"/>
</dbReference>
<dbReference type="Proteomes" id="UP001519460">
    <property type="component" value="Unassembled WGS sequence"/>
</dbReference>
<comment type="caution">
    <text evidence="1">The sequence shown here is derived from an EMBL/GenBank/DDBJ whole genome shotgun (WGS) entry which is preliminary data.</text>
</comment>
<proteinExistence type="predicted"/>
<sequence>MTVGGPFREQRPSLEHGQFTNFPAVKCPFFSLLKTPHMSTHVSGVAQLPETKAARVKLYSLLTTPFLTDPFVPQYSLTMSSADLRSVFSVIHRENVDTIA</sequence>
<evidence type="ECO:0000313" key="1">
    <source>
        <dbReference type="EMBL" id="KAK7489438.1"/>
    </source>
</evidence>
<accession>A0ABD0KRG5</accession>
<evidence type="ECO:0000313" key="2">
    <source>
        <dbReference type="Proteomes" id="UP001519460"/>
    </source>
</evidence>
<gene>
    <name evidence="1" type="ORF">BaRGS_00019382</name>
</gene>
<name>A0ABD0KRG5_9CAEN</name>
<dbReference type="AlphaFoldDB" id="A0ABD0KRG5"/>
<organism evidence="1 2">
    <name type="scientific">Batillaria attramentaria</name>
    <dbReference type="NCBI Taxonomy" id="370345"/>
    <lineage>
        <taxon>Eukaryota</taxon>
        <taxon>Metazoa</taxon>
        <taxon>Spiralia</taxon>
        <taxon>Lophotrochozoa</taxon>
        <taxon>Mollusca</taxon>
        <taxon>Gastropoda</taxon>
        <taxon>Caenogastropoda</taxon>
        <taxon>Sorbeoconcha</taxon>
        <taxon>Cerithioidea</taxon>
        <taxon>Batillariidae</taxon>
        <taxon>Batillaria</taxon>
    </lineage>
</organism>